<keyword evidence="2" id="KW-1185">Reference proteome</keyword>
<dbReference type="EMBL" id="JACHJS010000001">
    <property type="protein sequence ID" value="MBB4963535.1"/>
    <property type="molecule type" value="Genomic_DNA"/>
</dbReference>
<accession>A0A7W7SZ68</accession>
<sequence length="137" mass="14543">MTYREKAMIVALSTTTNEAALSGTPQEYAELAAALERGQGRFALVTTENIAPYGVALETLSVEAVDTPTVRITVDRTALDLAIRGPVRHLATLSRIVLAGADSGDPKGHVHLEGFEGHDFLAEDSFSLTVHDAVDPA</sequence>
<proteinExistence type="predicted"/>
<dbReference type="RefSeq" id="WP_184666299.1">
    <property type="nucleotide sequence ID" value="NZ_BAABAI010000008.1"/>
</dbReference>
<protein>
    <submittedName>
        <fullName evidence="1">Uncharacterized protein</fullName>
    </submittedName>
</protein>
<evidence type="ECO:0000313" key="2">
    <source>
        <dbReference type="Proteomes" id="UP000542674"/>
    </source>
</evidence>
<dbReference type="AlphaFoldDB" id="A0A7W7SZ68"/>
<organism evidence="1 2">
    <name type="scientific">Saccharothrix violaceirubra</name>
    <dbReference type="NCBI Taxonomy" id="413306"/>
    <lineage>
        <taxon>Bacteria</taxon>
        <taxon>Bacillati</taxon>
        <taxon>Actinomycetota</taxon>
        <taxon>Actinomycetes</taxon>
        <taxon>Pseudonocardiales</taxon>
        <taxon>Pseudonocardiaceae</taxon>
        <taxon>Saccharothrix</taxon>
    </lineage>
</organism>
<reference evidence="1 2" key="1">
    <citation type="submission" date="2020-08" db="EMBL/GenBank/DDBJ databases">
        <title>Sequencing the genomes of 1000 actinobacteria strains.</title>
        <authorList>
            <person name="Klenk H.-P."/>
        </authorList>
    </citation>
    <scope>NUCLEOTIDE SEQUENCE [LARGE SCALE GENOMIC DNA]</scope>
    <source>
        <strain evidence="1 2">DSM 45084</strain>
    </source>
</reference>
<name>A0A7W7SZ68_9PSEU</name>
<comment type="caution">
    <text evidence="1">The sequence shown here is derived from an EMBL/GenBank/DDBJ whole genome shotgun (WGS) entry which is preliminary data.</text>
</comment>
<dbReference type="Pfam" id="PF15566">
    <property type="entry name" value="Imm32"/>
    <property type="match status" value="1"/>
</dbReference>
<dbReference type="InterPro" id="IPR029083">
    <property type="entry name" value="Imm32"/>
</dbReference>
<gene>
    <name evidence="1" type="ORF">F4559_000894</name>
</gene>
<evidence type="ECO:0000313" key="1">
    <source>
        <dbReference type="EMBL" id="MBB4963535.1"/>
    </source>
</evidence>
<dbReference type="Proteomes" id="UP000542674">
    <property type="component" value="Unassembled WGS sequence"/>
</dbReference>